<dbReference type="EMBL" id="JAVHNQ010000005">
    <property type="protein sequence ID" value="KAK6347285.1"/>
    <property type="molecule type" value="Genomic_DNA"/>
</dbReference>
<evidence type="ECO:0000313" key="2">
    <source>
        <dbReference type="EMBL" id="KAK6347285.1"/>
    </source>
</evidence>
<proteinExistence type="predicted"/>
<reference evidence="2 3" key="1">
    <citation type="submission" date="2019-10" db="EMBL/GenBank/DDBJ databases">
        <authorList>
            <person name="Palmer J.M."/>
        </authorList>
    </citation>
    <scope>NUCLEOTIDE SEQUENCE [LARGE SCALE GENOMIC DNA]</scope>
    <source>
        <strain evidence="2 3">TWF696</strain>
    </source>
</reference>
<feature type="region of interest" description="Disordered" evidence="1">
    <location>
        <begin position="156"/>
        <end position="184"/>
    </location>
</feature>
<dbReference type="AlphaFoldDB" id="A0AAV9USJ5"/>
<evidence type="ECO:0000313" key="3">
    <source>
        <dbReference type="Proteomes" id="UP001375240"/>
    </source>
</evidence>
<feature type="compositionally biased region" description="Basic and acidic residues" evidence="1">
    <location>
        <begin position="42"/>
        <end position="64"/>
    </location>
</feature>
<sequence length="207" mass="23157">MRRMGPFFGFLVIATLIGAPLVMSVLGYRPFGAGASAKTKKRETERQIKSDNKSKIRKEEKKEEQEEEVPMAKGKTAGKRTVEGQDDISNDPEIDEILREIFGSPKPTRPPIPRIPGRPEGYFQRYNDDYSPPPIDFLEKPDPDALPIAIFPLELPPTKADNSADIDANKGCSKQKKEKPKPMISLAKRFWKFLKGQRGTGEGARSS</sequence>
<protein>
    <submittedName>
        <fullName evidence="2">Uncharacterized protein</fullName>
    </submittedName>
</protein>
<feature type="compositionally biased region" description="Pro residues" evidence="1">
    <location>
        <begin position="107"/>
        <end position="116"/>
    </location>
</feature>
<evidence type="ECO:0000256" key="1">
    <source>
        <dbReference type="SAM" id="MobiDB-lite"/>
    </source>
</evidence>
<comment type="caution">
    <text evidence="2">The sequence shown here is derived from an EMBL/GenBank/DDBJ whole genome shotgun (WGS) entry which is preliminary data.</text>
</comment>
<gene>
    <name evidence="2" type="ORF">TWF696_007357</name>
</gene>
<accession>A0AAV9USJ5</accession>
<dbReference type="Proteomes" id="UP001375240">
    <property type="component" value="Unassembled WGS sequence"/>
</dbReference>
<name>A0AAV9USJ5_9PEZI</name>
<keyword evidence="3" id="KW-1185">Reference proteome</keyword>
<organism evidence="2 3">
    <name type="scientific">Orbilia brochopaga</name>
    <dbReference type="NCBI Taxonomy" id="3140254"/>
    <lineage>
        <taxon>Eukaryota</taxon>
        <taxon>Fungi</taxon>
        <taxon>Dikarya</taxon>
        <taxon>Ascomycota</taxon>
        <taxon>Pezizomycotina</taxon>
        <taxon>Orbiliomycetes</taxon>
        <taxon>Orbiliales</taxon>
        <taxon>Orbiliaceae</taxon>
        <taxon>Orbilia</taxon>
    </lineage>
</organism>
<feature type="compositionally biased region" description="Acidic residues" evidence="1">
    <location>
        <begin position="84"/>
        <end position="95"/>
    </location>
</feature>
<feature type="region of interest" description="Disordered" evidence="1">
    <location>
        <begin position="34"/>
        <end position="143"/>
    </location>
</feature>